<evidence type="ECO:0000256" key="14">
    <source>
        <dbReference type="HAMAP-Rule" id="MF_00046"/>
    </source>
</evidence>
<feature type="binding site" evidence="14">
    <location>
        <begin position="114"/>
        <end position="120"/>
    </location>
    <ligand>
        <name>ATP</name>
        <dbReference type="ChEBI" id="CHEBI:30616"/>
    </ligand>
</feature>
<dbReference type="NCBIfam" id="TIGR01082">
    <property type="entry name" value="murC"/>
    <property type="match status" value="1"/>
</dbReference>
<evidence type="ECO:0000313" key="19">
    <source>
        <dbReference type="Proteomes" id="UP000267841"/>
    </source>
</evidence>
<sequence length="457" mass="50750">MLREKIKYFHFVGIGGIGMSGIAQILLEMNYRVSGSDIKESKNTELLRRKGADIYIGHSADNIKDKVQVVVYSSAVREDNPELVRARELGIPVIPRGEMLAELFKLKEGIAVSGSHGKTTTTSMIAHILEEAGFDPTVIIGGILQRLGSNAKLGKGDLLVSEADESDGSFLKLLPAVGVITNIDLEHMDYYRDIEDIVSAFSKFAGSVPFYGFCVANSDDPNVRKATSSVTKKLVTFGIEEEADVRGVELSIEEGRYAFSVVSRGEFLGRIHLGIGGRHNVYNALAAIAVSLELGVPFDSIKSALKNFSNAERRMELKGYFGSVPIYDDYGHHPTEIRAVIDALREMYPDRRLVMIFQPHRYSRTHFLFERFVEVLSLPDLLFMLDIYPASERNIYGVSGEELARRSGAVFVRDKGELFDLLSKELREKDVLLFMGAGDITKLCEDFVKERALTSSS</sequence>
<feature type="domain" description="Mur ligase N-terminal catalytic" evidence="15">
    <location>
        <begin position="9"/>
        <end position="106"/>
    </location>
</feature>
<name>A0A497XUN3_9AQUI</name>
<comment type="function">
    <text evidence="14">Cell wall formation.</text>
</comment>
<comment type="catalytic activity">
    <reaction evidence="13 14">
        <text>UDP-N-acetyl-alpha-D-muramate + L-alanine + ATP = UDP-N-acetyl-alpha-D-muramoyl-L-alanine + ADP + phosphate + H(+)</text>
        <dbReference type="Rhea" id="RHEA:23372"/>
        <dbReference type="ChEBI" id="CHEBI:15378"/>
        <dbReference type="ChEBI" id="CHEBI:30616"/>
        <dbReference type="ChEBI" id="CHEBI:43474"/>
        <dbReference type="ChEBI" id="CHEBI:57972"/>
        <dbReference type="ChEBI" id="CHEBI:70757"/>
        <dbReference type="ChEBI" id="CHEBI:83898"/>
        <dbReference type="ChEBI" id="CHEBI:456216"/>
        <dbReference type="EC" id="6.3.2.8"/>
    </reaction>
</comment>
<dbReference type="Pfam" id="PF01225">
    <property type="entry name" value="Mur_ligase"/>
    <property type="match status" value="1"/>
</dbReference>
<dbReference type="GO" id="GO:0005737">
    <property type="term" value="C:cytoplasm"/>
    <property type="evidence" value="ECO:0007669"/>
    <property type="project" value="UniProtKB-SubCell"/>
</dbReference>
<dbReference type="Proteomes" id="UP000267841">
    <property type="component" value="Unassembled WGS sequence"/>
</dbReference>
<evidence type="ECO:0000256" key="6">
    <source>
        <dbReference type="ARBA" id="ARBA00022618"/>
    </source>
</evidence>
<evidence type="ECO:0000256" key="3">
    <source>
        <dbReference type="ARBA" id="ARBA00012211"/>
    </source>
</evidence>
<dbReference type="InterPro" id="IPR013221">
    <property type="entry name" value="Mur_ligase_cen"/>
</dbReference>
<evidence type="ECO:0000256" key="10">
    <source>
        <dbReference type="ARBA" id="ARBA00022984"/>
    </source>
</evidence>
<comment type="pathway">
    <text evidence="2 14">Cell wall biogenesis; peptidoglycan biosynthesis.</text>
</comment>
<dbReference type="GO" id="GO:0008763">
    <property type="term" value="F:UDP-N-acetylmuramate-L-alanine ligase activity"/>
    <property type="evidence" value="ECO:0007669"/>
    <property type="project" value="UniProtKB-UniRule"/>
</dbReference>
<evidence type="ECO:0000256" key="13">
    <source>
        <dbReference type="ARBA" id="ARBA00047833"/>
    </source>
</evidence>
<evidence type="ECO:0000313" key="18">
    <source>
        <dbReference type="EMBL" id="RLJ70862.1"/>
    </source>
</evidence>
<dbReference type="InterPro" id="IPR036615">
    <property type="entry name" value="Mur_ligase_C_dom_sf"/>
</dbReference>
<keyword evidence="10 14" id="KW-0573">Peptidoglycan synthesis</keyword>
<keyword evidence="9 14" id="KW-0133">Cell shape</keyword>
<dbReference type="GO" id="GO:0051301">
    <property type="term" value="P:cell division"/>
    <property type="evidence" value="ECO:0007669"/>
    <property type="project" value="UniProtKB-KW"/>
</dbReference>
<dbReference type="Pfam" id="PF08245">
    <property type="entry name" value="Mur_ligase_M"/>
    <property type="match status" value="1"/>
</dbReference>
<dbReference type="AlphaFoldDB" id="A0A497XUN3"/>
<dbReference type="SUPFAM" id="SSF51984">
    <property type="entry name" value="MurCD N-terminal domain"/>
    <property type="match status" value="1"/>
</dbReference>
<dbReference type="EMBL" id="RCCJ01000001">
    <property type="protein sequence ID" value="RLJ70862.1"/>
    <property type="molecule type" value="Genomic_DNA"/>
</dbReference>
<dbReference type="PANTHER" id="PTHR43445:SF3">
    <property type="entry name" value="UDP-N-ACETYLMURAMATE--L-ALANINE LIGASE"/>
    <property type="match status" value="1"/>
</dbReference>
<accession>A0A497XUN3</accession>
<dbReference type="Gene3D" id="3.40.1190.10">
    <property type="entry name" value="Mur-like, catalytic domain"/>
    <property type="match status" value="1"/>
</dbReference>
<evidence type="ECO:0000259" key="16">
    <source>
        <dbReference type="Pfam" id="PF02875"/>
    </source>
</evidence>
<dbReference type="InterPro" id="IPR000713">
    <property type="entry name" value="Mur_ligase_N"/>
</dbReference>
<evidence type="ECO:0000256" key="11">
    <source>
        <dbReference type="ARBA" id="ARBA00023306"/>
    </source>
</evidence>
<feature type="domain" description="Mur ligase C-terminal" evidence="16">
    <location>
        <begin position="313"/>
        <end position="438"/>
    </location>
</feature>
<dbReference type="RefSeq" id="WP_121011254.1">
    <property type="nucleotide sequence ID" value="NZ_RCCJ01000001.1"/>
</dbReference>
<keyword evidence="5 14" id="KW-0436">Ligase</keyword>
<feature type="domain" description="Mur ligase central" evidence="17">
    <location>
        <begin position="112"/>
        <end position="290"/>
    </location>
</feature>
<organism evidence="18 19">
    <name type="scientific">Hydrogenivirga caldilitoris</name>
    <dbReference type="NCBI Taxonomy" id="246264"/>
    <lineage>
        <taxon>Bacteria</taxon>
        <taxon>Pseudomonadati</taxon>
        <taxon>Aquificota</taxon>
        <taxon>Aquificia</taxon>
        <taxon>Aquificales</taxon>
        <taxon>Aquificaceae</taxon>
        <taxon>Hydrogenivirga</taxon>
    </lineage>
</organism>
<keyword evidence="19" id="KW-1185">Reference proteome</keyword>
<dbReference type="GO" id="GO:0071555">
    <property type="term" value="P:cell wall organization"/>
    <property type="evidence" value="ECO:0007669"/>
    <property type="project" value="UniProtKB-KW"/>
</dbReference>
<dbReference type="Pfam" id="PF02875">
    <property type="entry name" value="Mur_ligase_C"/>
    <property type="match status" value="1"/>
</dbReference>
<dbReference type="SUPFAM" id="SSF53623">
    <property type="entry name" value="MurD-like peptide ligases, catalytic domain"/>
    <property type="match status" value="1"/>
</dbReference>
<proteinExistence type="inferred from homology"/>
<dbReference type="SUPFAM" id="SSF53244">
    <property type="entry name" value="MurD-like peptide ligases, peptide-binding domain"/>
    <property type="match status" value="1"/>
</dbReference>
<dbReference type="GO" id="GO:0008360">
    <property type="term" value="P:regulation of cell shape"/>
    <property type="evidence" value="ECO:0007669"/>
    <property type="project" value="UniProtKB-KW"/>
</dbReference>
<comment type="subcellular location">
    <subcellularLocation>
        <location evidence="1 14">Cytoplasm</location>
    </subcellularLocation>
</comment>
<keyword evidence="8 14" id="KW-0067">ATP-binding</keyword>
<keyword evidence="11 14" id="KW-0131">Cell cycle</keyword>
<dbReference type="UniPathway" id="UPA00219"/>
<dbReference type="OrthoDB" id="9804126at2"/>
<evidence type="ECO:0000256" key="4">
    <source>
        <dbReference type="ARBA" id="ARBA00022490"/>
    </source>
</evidence>
<evidence type="ECO:0000256" key="8">
    <source>
        <dbReference type="ARBA" id="ARBA00022840"/>
    </source>
</evidence>
<dbReference type="GO" id="GO:0009252">
    <property type="term" value="P:peptidoglycan biosynthetic process"/>
    <property type="evidence" value="ECO:0007669"/>
    <property type="project" value="UniProtKB-UniRule"/>
</dbReference>
<dbReference type="GO" id="GO:0005524">
    <property type="term" value="F:ATP binding"/>
    <property type="evidence" value="ECO:0007669"/>
    <property type="project" value="UniProtKB-UniRule"/>
</dbReference>
<dbReference type="EC" id="6.3.2.8" evidence="3 14"/>
<dbReference type="InterPro" id="IPR036565">
    <property type="entry name" value="Mur-like_cat_sf"/>
</dbReference>
<gene>
    <name evidence="14" type="primary">murC</name>
    <name evidence="18" type="ORF">BCF55_1147</name>
</gene>
<comment type="caution">
    <text evidence="18">The sequence shown here is derived from an EMBL/GenBank/DDBJ whole genome shotgun (WGS) entry which is preliminary data.</text>
</comment>
<reference evidence="18 19" key="1">
    <citation type="submission" date="2018-10" db="EMBL/GenBank/DDBJ databases">
        <title>Genomic Encyclopedia of Archaeal and Bacterial Type Strains, Phase II (KMG-II): from individual species to whole genera.</title>
        <authorList>
            <person name="Goeker M."/>
        </authorList>
    </citation>
    <scope>NUCLEOTIDE SEQUENCE [LARGE SCALE GENOMIC DNA]</scope>
    <source>
        <strain evidence="18 19">DSM 16510</strain>
    </source>
</reference>
<evidence type="ECO:0000256" key="2">
    <source>
        <dbReference type="ARBA" id="ARBA00004752"/>
    </source>
</evidence>
<comment type="similarity">
    <text evidence="14">Belongs to the MurCDEF family.</text>
</comment>
<dbReference type="InterPro" id="IPR050061">
    <property type="entry name" value="MurCDEF_pg_biosynth"/>
</dbReference>
<keyword evidence="7 14" id="KW-0547">Nucleotide-binding</keyword>
<protein>
    <recommendedName>
        <fullName evidence="3 14">UDP-N-acetylmuramate--L-alanine ligase</fullName>
        <ecNumber evidence="3 14">6.3.2.8</ecNumber>
    </recommendedName>
    <alternativeName>
        <fullName evidence="14">UDP-N-acetylmuramoyl-L-alanine synthetase</fullName>
    </alternativeName>
</protein>
<evidence type="ECO:0000256" key="1">
    <source>
        <dbReference type="ARBA" id="ARBA00004496"/>
    </source>
</evidence>
<evidence type="ECO:0000256" key="12">
    <source>
        <dbReference type="ARBA" id="ARBA00023316"/>
    </source>
</evidence>
<keyword evidence="12 14" id="KW-0961">Cell wall biogenesis/degradation</keyword>
<evidence type="ECO:0000259" key="17">
    <source>
        <dbReference type="Pfam" id="PF08245"/>
    </source>
</evidence>
<evidence type="ECO:0000259" key="15">
    <source>
        <dbReference type="Pfam" id="PF01225"/>
    </source>
</evidence>
<dbReference type="HAMAP" id="MF_00046">
    <property type="entry name" value="MurC"/>
    <property type="match status" value="1"/>
</dbReference>
<evidence type="ECO:0000256" key="9">
    <source>
        <dbReference type="ARBA" id="ARBA00022960"/>
    </source>
</evidence>
<dbReference type="InterPro" id="IPR005758">
    <property type="entry name" value="UDP-N-AcMur_Ala_ligase_MurC"/>
</dbReference>
<evidence type="ECO:0000256" key="5">
    <source>
        <dbReference type="ARBA" id="ARBA00022598"/>
    </source>
</evidence>
<dbReference type="InterPro" id="IPR004101">
    <property type="entry name" value="Mur_ligase_C"/>
</dbReference>
<keyword evidence="4 14" id="KW-0963">Cytoplasm</keyword>
<keyword evidence="6 14" id="KW-0132">Cell division</keyword>
<dbReference type="Gene3D" id="3.90.190.20">
    <property type="entry name" value="Mur ligase, C-terminal domain"/>
    <property type="match status" value="1"/>
</dbReference>
<dbReference type="Gene3D" id="3.40.50.720">
    <property type="entry name" value="NAD(P)-binding Rossmann-like Domain"/>
    <property type="match status" value="1"/>
</dbReference>
<evidence type="ECO:0000256" key="7">
    <source>
        <dbReference type="ARBA" id="ARBA00022741"/>
    </source>
</evidence>
<dbReference type="PANTHER" id="PTHR43445">
    <property type="entry name" value="UDP-N-ACETYLMURAMATE--L-ALANINE LIGASE-RELATED"/>
    <property type="match status" value="1"/>
</dbReference>